<gene>
    <name evidence="2" type="ORF">CC85DRAFT_75589</name>
</gene>
<evidence type="ECO:0000313" key="3">
    <source>
        <dbReference type="Proteomes" id="UP000053611"/>
    </source>
</evidence>
<protein>
    <submittedName>
        <fullName evidence="2">Uncharacterized protein</fullName>
    </submittedName>
</protein>
<feature type="region of interest" description="Disordered" evidence="1">
    <location>
        <begin position="46"/>
        <end position="118"/>
    </location>
</feature>
<dbReference type="AlphaFoldDB" id="A0A0J1B560"/>
<organism evidence="2 3">
    <name type="scientific">Cutaneotrichosporon oleaginosum</name>
    <dbReference type="NCBI Taxonomy" id="879819"/>
    <lineage>
        <taxon>Eukaryota</taxon>
        <taxon>Fungi</taxon>
        <taxon>Dikarya</taxon>
        <taxon>Basidiomycota</taxon>
        <taxon>Agaricomycotina</taxon>
        <taxon>Tremellomycetes</taxon>
        <taxon>Trichosporonales</taxon>
        <taxon>Trichosporonaceae</taxon>
        <taxon>Cutaneotrichosporon</taxon>
    </lineage>
</organism>
<proteinExistence type="predicted"/>
<feature type="compositionally biased region" description="Gly residues" evidence="1">
    <location>
        <begin position="73"/>
        <end position="95"/>
    </location>
</feature>
<accession>A0A0J1B560</accession>
<dbReference type="RefSeq" id="XP_018279325.1">
    <property type="nucleotide sequence ID" value="XM_018427385.1"/>
</dbReference>
<keyword evidence="3" id="KW-1185">Reference proteome</keyword>
<dbReference type="Proteomes" id="UP000053611">
    <property type="component" value="Unassembled WGS sequence"/>
</dbReference>
<evidence type="ECO:0000313" key="2">
    <source>
        <dbReference type="EMBL" id="KLT42834.1"/>
    </source>
</evidence>
<name>A0A0J1B560_9TREE</name>
<sequence>MAPPQPTYVSSTGQLTTPPISKRVYDTISDYATIAYLFVETLVAPIVNPNPGPTAPRGQQPANGQAAPPRGGSVLGGSWGRGGGDGGNGGGGGGNSRFMSMNDLRGGDTVDSCRSACG</sequence>
<evidence type="ECO:0000256" key="1">
    <source>
        <dbReference type="SAM" id="MobiDB-lite"/>
    </source>
</evidence>
<reference evidence="2 3" key="1">
    <citation type="submission" date="2015-03" db="EMBL/GenBank/DDBJ databases">
        <title>Genomics and transcriptomics of the oil-accumulating basidiomycete yeast T. oleaginosus allow insights into substrate utilization and the diverse evolutionary trajectories of mating systems in fungi.</title>
        <authorList>
            <consortium name="DOE Joint Genome Institute"/>
            <person name="Kourist R."/>
            <person name="Kracht O."/>
            <person name="Bracharz F."/>
            <person name="Lipzen A."/>
            <person name="Nolan M."/>
            <person name="Ohm R."/>
            <person name="Grigoriev I."/>
            <person name="Sun S."/>
            <person name="Heitman J."/>
            <person name="Bruck T."/>
            <person name="Nowrousian M."/>
        </authorList>
    </citation>
    <scope>NUCLEOTIDE SEQUENCE [LARGE SCALE GENOMIC DNA]</scope>
    <source>
        <strain evidence="2 3">IBC0246</strain>
    </source>
</reference>
<dbReference type="GeneID" id="28987988"/>
<dbReference type="EMBL" id="KQ087201">
    <property type="protein sequence ID" value="KLT42834.1"/>
    <property type="molecule type" value="Genomic_DNA"/>
</dbReference>
<dbReference type="OrthoDB" id="2594763at2759"/>